<organism evidence="6 8">
    <name type="scientific">Enterococcus haemoperoxidus ATCC BAA-382</name>
    <dbReference type="NCBI Taxonomy" id="1158608"/>
    <lineage>
        <taxon>Bacteria</taxon>
        <taxon>Bacillati</taxon>
        <taxon>Bacillota</taxon>
        <taxon>Bacilli</taxon>
        <taxon>Lactobacillales</taxon>
        <taxon>Enterococcaceae</taxon>
        <taxon>Enterococcus</taxon>
    </lineage>
</organism>
<dbReference type="EMBL" id="ASVY01000002">
    <property type="protein sequence ID" value="EOT61645.1"/>
    <property type="molecule type" value="Genomic_DNA"/>
</dbReference>
<dbReference type="Pfam" id="PF00486">
    <property type="entry name" value="Trans_reg_C"/>
    <property type="match status" value="1"/>
</dbReference>
<dbReference type="GO" id="GO:0006355">
    <property type="term" value="P:regulation of DNA-templated transcription"/>
    <property type="evidence" value="ECO:0007669"/>
    <property type="project" value="InterPro"/>
</dbReference>
<dbReference type="STRING" id="155618.RV06_GL001923"/>
<dbReference type="PROSITE" id="PS51755">
    <property type="entry name" value="OMPR_PHOB"/>
    <property type="match status" value="1"/>
</dbReference>
<protein>
    <recommendedName>
        <fullName evidence="5">OmpR/PhoB-type domain-containing protein</fullName>
    </recommendedName>
</protein>
<feature type="domain" description="OmpR/PhoB-type" evidence="5">
    <location>
        <begin position="125"/>
        <end position="226"/>
    </location>
</feature>
<dbReference type="AlphaFoldDB" id="R2Q8X5"/>
<dbReference type="SUPFAM" id="SSF46894">
    <property type="entry name" value="C-terminal effector domain of the bipartite response regulators"/>
    <property type="match status" value="1"/>
</dbReference>
<gene>
    <name evidence="7" type="ORF">I583_00627</name>
    <name evidence="6" type="ORF">UAW_02943</name>
</gene>
<reference evidence="6 8" key="1">
    <citation type="submission" date="2013-02" db="EMBL/GenBank/DDBJ databases">
        <title>The Genome Sequence of Enterococcus haemoperoxidus BAA-382.</title>
        <authorList>
            <consortium name="The Broad Institute Genome Sequencing Platform"/>
            <consortium name="The Broad Institute Genome Sequencing Center for Infectious Disease"/>
            <person name="Earl A.M."/>
            <person name="Gilmore M.S."/>
            <person name="Lebreton F."/>
            <person name="Walker B."/>
            <person name="Young S.K."/>
            <person name="Zeng Q."/>
            <person name="Gargeya S."/>
            <person name="Fitzgerald M."/>
            <person name="Haas B."/>
            <person name="Abouelleil A."/>
            <person name="Alvarado L."/>
            <person name="Arachchi H.M."/>
            <person name="Berlin A.M."/>
            <person name="Chapman S.B."/>
            <person name="Dewar J."/>
            <person name="Goldberg J."/>
            <person name="Griggs A."/>
            <person name="Gujja S."/>
            <person name="Hansen M."/>
            <person name="Howarth C."/>
            <person name="Imamovic A."/>
            <person name="Larimer J."/>
            <person name="McCowan C."/>
            <person name="Murphy C."/>
            <person name="Neiman D."/>
            <person name="Pearson M."/>
            <person name="Priest M."/>
            <person name="Roberts A."/>
            <person name="Saif S."/>
            <person name="Shea T."/>
            <person name="Sisk P."/>
            <person name="Sykes S."/>
            <person name="Wortman J."/>
            <person name="Nusbaum C."/>
            <person name="Birren B."/>
        </authorList>
    </citation>
    <scope>NUCLEOTIDE SEQUENCE [LARGE SCALE GENOMIC DNA]</scope>
    <source>
        <strain evidence="6 8">ATCC BAA-382</strain>
    </source>
</reference>
<name>R2Q8X5_9ENTE</name>
<evidence type="ECO:0000313" key="8">
    <source>
        <dbReference type="Proteomes" id="UP000013858"/>
    </source>
</evidence>
<keyword evidence="9" id="KW-1185">Reference proteome</keyword>
<dbReference type="eggNOG" id="COG0745">
    <property type="taxonomic scope" value="Bacteria"/>
</dbReference>
<dbReference type="Proteomes" id="UP000014197">
    <property type="component" value="Unassembled WGS sequence"/>
</dbReference>
<evidence type="ECO:0000313" key="6">
    <source>
        <dbReference type="EMBL" id="EOH92902.1"/>
    </source>
</evidence>
<sequence>MVKLGFITLNGEKEEWFHQLQSYSDIETSRQEEVTKNSECDAYFIIGGDTQLADICNVYMKILEYNSCPVWIYKEECNENDRLLLYNIGAISVFSEEMYQEEIVKAIHNGLVLLQNIRGNKNKEKNQKNNEKNFKLINENLCVLLDNKTPIYLTKKEYKTLSILYAASPKAVSYKELYEQIWGLPYDEKNYRIANIIFHLRLKLEKDVSSPKIVKTVRSNGYLFNDNYK</sequence>
<evidence type="ECO:0000256" key="4">
    <source>
        <dbReference type="PROSITE-ProRule" id="PRU01091"/>
    </source>
</evidence>
<dbReference type="GO" id="GO:0000160">
    <property type="term" value="P:phosphorelay signal transduction system"/>
    <property type="evidence" value="ECO:0007669"/>
    <property type="project" value="InterPro"/>
</dbReference>
<keyword evidence="2 4" id="KW-0238">DNA-binding</keyword>
<dbReference type="InterPro" id="IPR001867">
    <property type="entry name" value="OmpR/PhoB-type_DNA-bd"/>
</dbReference>
<dbReference type="CDD" id="cd00383">
    <property type="entry name" value="trans_reg_C"/>
    <property type="match status" value="1"/>
</dbReference>
<comment type="caution">
    <text evidence="6">The sequence shown here is derived from an EMBL/GenBank/DDBJ whole genome shotgun (WGS) entry which is preliminary data.</text>
</comment>
<dbReference type="EMBL" id="AJAR01000027">
    <property type="protein sequence ID" value="EOH92902.1"/>
    <property type="molecule type" value="Genomic_DNA"/>
</dbReference>
<dbReference type="OrthoDB" id="9790442at2"/>
<dbReference type="InterPro" id="IPR016032">
    <property type="entry name" value="Sig_transdc_resp-reg_C-effctor"/>
</dbReference>
<accession>R2Q8X5</accession>
<dbReference type="RefSeq" id="WP_010763099.1">
    <property type="nucleotide sequence ID" value="NZ_KB946316.1"/>
</dbReference>
<dbReference type="GO" id="GO:0003677">
    <property type="term" value="F:DNA binding"/>
    <property type="evidence" value="ECO:0007669"/>
    <property type="project" value="UniProtKB-UniRule"/>
</dbReference>
<dbReference type="Proteomes" id="UP000013858">
    <property type="component" value="Unassembled WGS sequence"/>
</dbReference>
<evidence type="ECO:0000313" key="9">
    <source>
        <dbReference type="Proteomes" id="UP000014197"/>
    </source>
</evidence>
<evidence type="ECO:0000256" key="1">
    <source>
        <dbReference type="ARBA" id="ARBA00023015"/>
    </source>
</evidence>
<dbReference type="PATRIC" id="fig|1158608.3.peg.2878"/>
<dbReference type="SMART" id="SM00862">
    <property type="entry name" value="Trans_reg_C"/>
    <property type="match status" value="1"/>
</dbReference>
<evidence type="ECO:0000256" key="3">
    <source>
        <dbReference type="ARBA" id="ARBA00023163"/>
    </source>
</evidence>
<keyword evidence="1" id="KW-0805">Transcription regulation</keyword>
<evidence type="ECO:0000256" key="2">
    <source>
        <dbReference type="ARBA" id="ARBA00023125"/>
    </source>
</evidence>
<reference evidence="7 9" key="2">
    <citation type="submission" date="2013-03" db="EMBL/GenBank/DDBJ databases">
        <title>The Genome Sequence of Enterococcus haemoperoxidus BAA-382 (PacBio/Illumina hybrid assembly).</title>
        <authorList>
            <consortium name="The Broad Institute Genomics Platform"/>
            <consortium name="The Broad Institute Genome Sequencing Center for Infectious Disease"/>
            <person name="Earl A."/>
            <person name="Russ C."/>
            <person name="Gilmore M."/>
            <person name="Surin D."/>
            <person name="Walker B."/>
            <person name="Young S."/>
            <person name="Zeng Q."/>
            <person name="Gargeya S."/>
            <person name="Fitzgerald M."/>
            <person name="Haas B."/>
            <person name="Abouelleil A."/>
            <person name="Allen A.W."/>
            <person name="Alvarado L."/>
            <person name="Arachchi H.M."/>
            <person name="Berlin A.M."/>
            <person name="Chapman S.B."/>
            <person name="Gainer-Dewar J."/>
            <person name="Goldberg J."/>
            <person name="Griggs A."/>
            <person name="Gujja S."/>
            <person name="Hansen M."/>
            <person name="Howarth C."/>
            <person name="Imamovic A."/>
            <person name="Ireland A."/>
            <person name="Larimer J."/>
            <person name="McCowan C."/>
            <person name="Murphy C."/>
            <person name="Pearson M."/>
            <person name="Poon T.W."/>
            <person name="Priest M."/>
            <person name="Roberts A."/>
            <person name="Saif S."/>
            <person name="Shea T."/>
            <person name="Sisk P."/>
            <person name="Sykes S."/>
            <person name="Wortman J."/>
            <person name="Nusbaum C."/>
            <person name="Birren B."/>
        </authorList>
    </citation>
    <scope>NUCLEOTIDE SEQUENCE [LARGE SCALE GENOMIC DNA]</scope>
    <source>
        <strain evidence="7 9">ATCC BAA-382</strain>
    </source>
</reference>
<proteinExistence type="predicted"/>
<evidence type="ECO:0000259" key="5">
    <source>
        <dbReference type="PROSITE" id="PS51755"/>
    </source>
</evidence>
<dbReference type="InterPro" id="IPR036388">
    <property type="entry name" value="WH-like_DNA-bd_sf"/>
</dbReference>
<dbReference type="Gene3D" id="1.10.10.10">
    <property type="entry name" value="Winged helix-like DNA-binding domain superfamily/Winged helix DNA-binding domain"/>
    <property type="match status" value="1"/>
</dbReference>
<evidence type="ECO:0000313" key="7">
    <source>
        <dbReference type="EMBL" id="EOT61645.1"/>
    </source>
</evidence>
<keyword evidence="3" id="KW-0804">Transcription</keyword>
<feature type="DNA-binding region" description="OmpR/PhoB-type" evidence="4">
    <location>
        <begin position="125"/>
        <end position="226"/>
    </location>
</feature>